<proteinExistence type="predicted"/>
<dbReference type="GO" id="GO:0004722">
    <property type="term" value="F:protein serine/threonine phosphatase activity"/>
    <property type="evidence" value="ECO:0007669"/>
    <property type="project" value="InterPro"/>
</dbReference>
<evidence type="ECO:0000259" key="1">
    <source>
        <dbReference type="PROSITE" id="PS51746"/>
    </source>
</evidence>
<dbReference type="PROSITE" id="PS51746">
    <property type="entry name" value="PPM_2"/>
    <property type="match status" value="1"/>
</dbReference>
<evidence type="ECO:0000313" key="3">
    <source>
        <dbReference type="EMBL" id="EPY37146.1"/>
    </source>
</evidence>
<dbReference type="Gene3D" id="3.60.40.10">
    <property type="entry name" value="PPM-type phosphatase domain"/>
    <property type="match status" value="1"/>
</dbReference>
<reference evidence="2 4" key="1">
    <citation type="journal article" date="2013" name="PLoS ONE">
        <title>Predicting the Proteins of Angomonas deanei, Strigomonas culicis and Their Respective Endosymbionts Reveals New Aspects of the Trypanosomatidae Family.</title>
        <authorList>
            <person name="Motta M.C."/>
            <person name="Martins A.C."/>
            <person name="de Souza S.S."/>
            <person name="Catta-Preta C.M."/>
            <person name="Silva R."/>
            <person name="Klein C.C."/>
            <person name="de Almeida L.G."/>
            <person name="de Lima Cunha O."/>
            <person name="Ciapina L.P."/>
            <person name="Brocchi M."/>
            <person name="Colabardini A.C."/>
            <person name="de Araujo Lima B."/>
            <person name="Machado C.R."/>
            <person name="de Almeida Soares C.M."/>
            <person name="Probst C.M."/>
            <person name="de Menezes C.B."/>
            <person name="Thompson C.E."/>
            <person name="Bartholomeu D.C."/>
            <person name="Gradia D.F."/>
            <person name="Pavoni D.P."/>
            <person name="Grisard E.C."/>
            <person name="Fantinatti-Garboggini F."/>
            <person name="Marchini F.K."/>
            <person name="Rodrigues-Luiz G.F."/>
            <person name="Wagner G."/>
            <person name="Goldman G.H."/>
            <person name="Fietto J.L."/>
            <person name="Elias M.C."/>
            <person name="Goldman M.H."/>
            <person name="Sagot M.F."/>
            <person name="Pereira M."/>
            <person name="Stoco P.H."/>
            <person name="de Mendonca-Neto R.P."/>
            <person name="Teixeira S.M."/>
            <person name="Maciel T.E."/>
            <person name="de Oliveira Mendes T.A."/>
            <person name="Urmenyi T.P."/>
            <person name="de Souza W."/>
            <person name="Schenkman S."/>
            <person name="de Vasconcelos A.T."/>
        </authorList>
    </citation>
    <scope>NUCLEOTIDE SEQUENCE [LARGE SCALE GENOMIC DNA]</scope>
</reference>
<organism evidence="2 4">
    <name type="scientific">Strigomonas culicis</name>
    <dbReference type="NCBI Taxonomy" id="28005"/>
    <lineage>
        <taxon>Eukaryota</taxon>
        <taxon>Discoba</taxon>
        <taxon>Euglenozoa</taxon>
        <taxon>Kinetoplastea</taxon>
        <taxon>Metakinetoplastina</taxon>
        <taxon>Trypanosomatida</taxon>
        <taxon>Trypanosomatidae</taxon>
        <taxon>Strigomonadinae</taxon>
        <taxon>Strigomonas</taxon>
    </lineage>
</organism>
<dbReference type="OrthoDB" id="10264738at2759"/>
<accession>S9VGX0</accession>
<dbReference type="Proteomes" id="UP000015354">
    <property type="component" value="Unassembled WGS sequence"/>
</dbReference>
<dbReference type="Pfam" id="PF00481">
    <property type="entry name" value="PP2C"/>
    <property type="match status" value="1"/>
</dbReference>
<dbReference type="AlphaFoldDB" id="S9VGX0"/>
<dbReference type="CDD" id="cd00143">
    <property type="entry name" value="PP2Cc"/>
    <property type="match status" value="1"/>
</dbReference>
<dbReference type="SUPFAM" id="SSF81606">
    <property type="entry name" value="PP2C-like"/>
    <property type="match status" value="1"/>
</dbReference>
<feature type="domain" description="PPM-type phosphatase" evidence="1">
    <location>
        <begin position="23"/>
        <end position="287"/>
    </location>
</feature>
<name>S9VGX0_9TRYP</name>
<dbReference type="PANTHER" id="PTHR13832:SF855">
    <property type="entry name" value="PHOSPHATASE 2C-LIKE, PUTATIVE-RELATED"/>
    <property type="match status" value="1"/>
</dbReference>
<dbReference type="EMBL" id="ATMH01000151">
    <property type="protein sequence ID" value="EPY37146.1"/>
    <property type="molecule type" value="Genomic_DNA"/>
</dbReference>
<dbReference type="InterPro" id="IPR001932">
    <property type="entry name" value="PPM-type_phosphatase-like_dom"/>
</dbReference>
<dbReference type="SMART" id="SM00332">
    <property type="entry name" value="PP2Cc"/>
    <property type="match status" value="1"/>
</dbReference>
<dbReference type="SMART" id="SM00331">
    <property type="entry name" value="PP2C_SIG"/>
    <property type="match status" value="1"/>
</dbReference>
<protein>
    <submittedName>
        <fullName evidence="2">Protein phosphatase</fullName>
    </submittedName>
</protein>
<dbReference type="InterPro" id="IPR036457">
    <property type="entry name" value="PPM-type-like_dom_sf"/>
</dbReference>
<sequence length="290" mass="32176">MSDLLAKPETQKFSTVFETKRLRVGCCNMQGWRKTMEDAHVTQLNIGGVKTRAFFGVFDGHQSDEAARFCRSHMLDEVLKALDAHPRNYQDAFETAFKCMDDLICHKFAASGTAAVCVYLDQDKIVCANAGDSRAVLFRSGNVIPLSSDHKPYHEGEEKRIVKAGCAVENGRVNMTLAVSRALGDLDFKQAADLDWKEQAVTALPDVTITELTSDDEFIILGCDGIWDVLSNEKCCDFVREHLLSVESLGEGMDIAQVCECLLDECLSTTNTVREGTDNMTVVLVQFKKK</sequence>
<gene>
    <name evidence="3" type="ORF">STCU_00151</name>
    <name evidence="2" type="ORF">STCU_06215</name>
</gene>
<keyword evidence="4" id="KW-1185">Reference proteome</keyword>
<evidence type="ECO:0000313" key="2">
    <source>
        <dbReference type="EMBL" id="EPY26311.1"/>
    </source>
</evidence>
<dbReference type="EMBL" id="ATMH01006215">
    <property type="protein sequence ID" value="EPY26311.1"/>
    <property type="molecule type" value="Genomic_DNA"/>
</dbReference>
<dbReference type="InterPro" id="IPR015655">
    <property type="entry name" value="PP2C"/>
</dbReference>
<comment type="caution">
    <text evidence="2">The sequence shown here is derived from an EMBL/GenBank/DDBJ whole genome shotgun (WGS) entry which is preliminary data.</text>
</comment>
<evidence type="ECO:0000313" key="4">
    <source>
        <dbReference type="Proteomes" id="UP000015354"/>
    </source>
</evidence>
<reference evidence="2" key="2">
    <citation type="submission" date="2013-03" db="EMBL/GenBank/DDBJ databases">
        <authorList>
            <person name="Motta M.C.M."/>
            <person name="Martins A.C.A."/>
            <person name="Preta C.M.C.C."/>
            <person name="Silva R."/>
            <person name="de Souza S.S."/>
            <person name="Klein C.C."/>
            <person name="de Almeida L.G.P."/>
            <person name="Cunha O.L."/>
            <person name="Colabardini A.C."/>
            <person name="Lima B.A."/>
            <person name="Machado C.R."/>
            <person name="Soares C.M.A."/>
            <person name="de Menezes C.B.A."/>
            <person name="Bartolomeu D.C."/>
            <person name="Grisard E.C."/>
            <person name="Fantinatti-Garboggini F."/>
            <person name="Rodrigues-Luiz G.F."/>
            <person name="Wagner G."/>
            <person name="Goldman G.H."/>
            <person name="Fietto J.L.R."/>
            <person name="Ciapina L.P."/>
            <person name="Brocchi M."/>
            <person name="Elias M.C."/>
            <person name="Goldman M.H.S."/>
            <person name="Sagot M.-F."/>
            <person name="Pereira M."/>
            <person name="Stoco P.H."/>
            <person name="Teixeira S.M.R."/>
            <person name="de Mendonca-Neto R.P."/>
            <person name="Maciel T.E.F."/>
            <person name="Mendes T.A.O."/>
            <person name="Urmenyi T.P."/>
            <person name="Teixeira M.M.G."/>
            <person name="de Camargo E.F.P."/>
            <person name="de Sousa W."/>
            <person name="Schenkman S."/>
            <person name="de Vasconcelos A.T.R."/>
        </authorList>
    </citation>
    <scope>NUCLEOTIDE SEQUENCE</scope>
</reference>
<dbReference type="PANTHER" id="PTHR13832">
    <property type="entry name" value="PROTEIN PHOSPHATASE 2C"/>
    <property type="match status" value="1"/>
</dbReference>